<comment type="caution">
    <text evidence="4">The sequence shown here is derived from an EMBL/GenBank/DDBJ whole genome shotgun (WGS) entry which is preliminary data.</text>
</comment>
<dbReference type="EMBL" id="MOMC01000022">
    <property type="protein sequence ID" value="ONH30792.1"/>
    <property type="molecule type" value="Genomic_DNA"/>
</dbReference>
<evidence type="ECO:0000313" key="4">
    <source>
        <dbReference type="EMBL" id="ONH30792.1"/>
    </source>
</evidence>
<evidence type="ECO:0000256" key="2">
    <source>
        <dbReference type="ARBA" id="ARBA00023002"/>
    </source>
</evidence>
<dbReference type="RefSeq" id="WP_076816382.1">
    <property type="nucleotide sequence ID" value="NZ_MOMC01000022.1"/>
</dbReference>
<dbReference type="InterPro" id="IPR057326">
    <property type="entry name" value="KR_dom"/>
</dbReference>
<keyword evidence="5" id="KW-1185">Reference proteome</keyword>
<evidence type="ECO:0000256" key="1">
    <source>
        <dbReference type="ARBA" id="ARBA00006484"/>
    </source>
</evidence>
<dbReference type="OrthoDB" id="4612658at2"/>
<reference evidence="5" key="1">
    <citation type="submission" date="2016-10" db="EMBL/GenBank/DDBJ databases">
        <title>Frankia sp. NRRL B-16386 Genome sequencing.</title>
        <authorList>
            <person name="Ghodhbane-Gtari F."/>
            <person name="Swanson E."/>
            <person name="Gueddou A."/>
            <person name="Hezbri K."/>
            <person name="Ktari K."/>
            <person name="Nouioui I."/>
            <person name="Morris K."/>
            <person name="Simpson S."/>
            <person name="Abebe-Akele F."/>
            <person name="Thomas K."/>
            <person name="Gtari M."/>
            <person name="Tisa L.S."/>
        </authorList>
    </citation>
    <scope>NUCLEOTIDE SEQUENCE [LARGE SCALE GENOMIC DNA]</scope>
    <source>
        <strain evidence="5">NRRL B-16386</strain>
    </source>
</reference>
<comment type="similarity">
    <text evidence="1">Belongs to the short-chain dehydrogenases/reductases (SDR) family.</text>
</comment>
<dbReference type="PRINTS" id="PR00081">
    <property type="entry name" value="GDHRDH"/>
</dbReference>
<sequence length="259" mass="27025">MRTVVVGASSGLGRAIGIALAQRGQQVALLARRKDRLDDAVAEAGAGAVAVSCDVTDQTSVRAAVEEAAATLGGIDSVVYATGIGVLKRLVDTDSADWHHVFDTNVIGAAHVTAAAIPYLTETKGVVAYLSSIAGSVTEPWPGLGSYAVSKAALDKLIEAYRVEYPTIGFTRVTVGNCVGGEGGSSTEFPMSWDPELAGAVHPIWFQRDYVNADFVQIEDLINVVHTVVSSGAALKSVVVDARRSQPLPIHVPTQPESS</sequence>
<dbReference type="PANTHER" id="PTHR43669">
    <property type="entry name" value="5-KETO-D-GLUCONATE 5-REDUCTASE"/>
    <property type="match status" value="1"/>
</dbReference>
<dbReference type="Gene3D" id="3.40.50.720">
    <property type="entry name" value="NAD(P)-binding Rossmann-like Domain"/>
    <property type="match status" value="1"/>
</dbReference>
<dbReference type="CDD" id="cd05233">
    <property type="entry name" value="SDR_c"/>
    <property type="match status" value="1"/>
</dbReference>
<proteinExistence type="inferred from homology"/>
<dbReference type="STRING" id="1834516.BL253_11770"/>
<dbReference type="InterPro" id="IPR002347">
    <property type="entry name" value="SDR_fam"/>
</dbReference>
<name>A0A1V2IC79_9ACTN</name>
<protein>
    <submittedName>
        <fullName evidence="4">Short-chain dehydrogenase</fullName>
    </submittedName>
</protein>
<feature type="domain" description="Ketoreductase" evidence="3">
    <location>
        <begin position="2"/>
        <end position="182"/>
    </location>
</feature>
<dbReference type="SMART" id="SM00822">
    <property type="entry name" value="PKS_KR"/>
    <property type="match status" value="1"/>
</dbReference>
<dbReference type="GO" id="GO:0016491">
    <property type="term" value="F:oxidoreductase activity"/>
    <property type="evidence" value="ECO:0007669"/>
    <property type="project" value="UniProtKB-KW"/>
</dbReference>
<dbReference type="Pfam" id="PF00106">
    <property type="entry name" value="adh_short"/>
    <property type="match status" value="1"/>
</dbReference>
<dbReference type="InterPro" id="IPR036291">
    <property type="entry name" value="NAD(P)-bd_dom_sf"/>
</dbReference>
<keyword evidence="2" id="KW-0560">Oxidoreductase</keyword>
<dbReference type="Proteomes" id="UP000188929">
    <property type="component" value="Unassembled WGS sequence"/>
</dbReference>
<dbReference type="AlphaFoldDB" id="A0A1V2IC79"/>
<evidence type="ECO:0000259" key="3">
    <source>
        <dbReference type="SMART" id="SM00822"/>
    </source>
</evidence>
<accession>A0A1V2IC79</accession>
<dbReference type="PANTHER" id="PTHR43669:SF3">
    <property type="entry name" value="ALCOHOL DEHYDROGENASE, PUTATIVE (AFU_ORTHOLOGUE AFUA_3G03445)-RELATED"/>
    <property type="match status" value="1"/>
</dbReference>
<evidence type="ECO:0000313" key="5">
    <source>
        <dbReference type="Proteomes" id="UP000188929"/>
    </source>
</evidence>
<organism evidence="4 5">
    <name type="scientific">Pseudofrankia asymbiotica</name>
    <dbReference type="NCBI Taxonomy" id="1834516"/>
    <lineage>
        <taxon>Bacteria</taxon>
        <taxon>Bacillati</taxon>
        <taxon>Actinomycetota</taxon>
        <taxon>Actinomycetes</taxon>
        <taxon>Frankiales</taxon>
        <taxon>Frankiaceae</taxon>
        <taxon>Pseudofrankia</taxon>
    </lineage>
</organism>
<dbReference type="SUPFAM" id="SSF51735">
    <property type="entry name" value="NAD(P)-binding Rossmann-fold domains"/>
    <property type="match status" value="1"/>
</dbReference>
<gene>
    <name evidence="4" type="ORF">BL253_11770</name>
</gene>